<evidence type="ECO:0000256" key="4">
    <source>
        <dbReference type="ARBA" id="ARBA00022777"/>
    </source>
</evidence>
<evidence type="ECO:0000259" key="7">
    <source>
        <dbReference type="Pfam" id="PF00370"/>
    </source>
</evidence>
<dbReference type="InterPro" id="IPR000577">
    <property type="entry name" value="Carb_kinase_FGGY"/>
</dbReference>
<dbReference type="GO" id="GO:0005829">
    <property type="term" value="C:cytosol"/>
    <property type="evidence" value="ECO:0007669"/>
    <property type="project" value="TreeGrafter"/>
</dbReference>
<dbReference type="PANTHER" id="PTHR10196">
    <property type="entry name" value="SUGAR KINASE"/>
    <property type="match status" value="1"/>
</dbReference>
<dbReference type="RefSeq" id="WP_088157009.1">
    <property type="nucleotide sequence ID" value="NZ_NHON01000125.1"/>
</dbReference>
<protein>
    <submittedName>
        <fullName evidence="9">Glycerol kinase</fullName>
    </submittedName>
</protein>
<evidence type="ECO:0000313" key="10">
    <source>
        <dbReference type="Proteomes" id="UP000196655"/>
    </source>
</evidence>
<dbReference type="PANTHER" id="PTHR10196:SF69">
    <property type="entry name" value="GLYCEROL KINASE"/>
    <property type="match status" value="1"/>
</dbReference>
<evidence type="ECO:0000256" key="6">
    <source>
        <dbReference type="SAM" id="MobiDB-lite"/>
    </source>
</evidence>
<evidence type="ECO:0000313" key="9">
    <source>
        <dbReference type="EMBL" id="OWJ59032.1"/>
    </source>
</evidence>
<keyword evidence="5" id="KW-0067">ATP-binding</keyword>
<name>A0A211Z194_9PROT</name>
<feature type="domain" description="Carbohydrate kinase FGGY N-terminal" evidence="7">
    <location>
        <begin position="4"/>
        <end position="245"/>
    </location>
</feature>
<dbReference type="SUPFAM" id="SSF53067">
    <property type="entry name" value="Actin-like ATPase domain"/>
    <property type="match status" value="2"/>
</dbReference>
<comment type="caution">
    <text evidence="9">The sequence shown here is derived from an EMBL/GenBank/DDBJ whole genome shotgun (WGS) entry which is preliminary data.</text>
</comment>
<evidence type="ECO:0000256" key="3">
    <source>
        <dbReference type="ARBA" id="ARBA00022741"/>
    </source>
</evidence>
<keyword evidence="3" id="KW-0547">Nucleotide-binding</keyword>
<organism evidence="9 10">
    <name type="scientific">Inquilinus limosus</name>
    <dbReference type="NCBI Taxonomy" id="171674"/>
    <lineage>
        <taxon>Bacteria</taxon>
        <taxon>Pseudomonadati</taxon>
        <taxon>Pseudomonadota</taxon>
        <taxon>Alphaproteobacteria</taxon>
        <taxon>Rhodospirillales</taxon>
        <taxon>Rhodospirillaceae</taxon>
        <taxon>Inquilinus</taxon>
    </lineage>
</organism>
<reference evidence="10" key="1">
    <citation type="submission" date="2017-05" db="EMBL/GenBank/DDBJ databases">
        <authorList>
            <person name="Macchi M."/>
            <person name="Festa S."/>
            <person name="Coppotelli B.M."/>
            <person name="Morelli I.S."/>
        </authorList>
    </citation>
    <scope>NUCLEOTIDE SEQUENCE [LARGE SCALE GENOMIC DNA]</scope>
    <source>
        <strain evidence="10">I</strain>
    </source>
</reference>
<accession>A0A211Z194</accession>
<dbReference type="InterPro" id="IPR018485">
    <property type="entry name" value="FGGY_C"/>
</dbReference>
<dbReference type="GO" id="GO:0019563">
    <property type="term" value="P:glycerol catabolic process"/>
    <property type="evidence" value="ECO:0007669"/>
    <property type="project" value="TreeGrafter"/>
</dbReference>
<proteinExistence type="inferred from homology"/>
<comment type="similarity">
    <text evidence="1">Belongs to the FGGY kinase family.</text>
</comment>
<evidence type="ECO:0000259" key="8">
    <source>
        <dbReference type="Pfam" id="PF02782"/>
    </source>
</evidence>
<dbReference type="InterPro" id="IPR018484">
    <property type="entry name" value="FGGY_N"/>
</dbReference>
<dbReference type="PIRSF" id="PIRSF000538">
    <property type="entry name" value="GlpK"/>
    <property type="match status" value="1"/>
</dbReference>
<evidence type="ECO:0000256" key="1">
    <source>
        <dbReference type="ARBA" id="ARBA00009156"/>
    </source>
</evidence>
<dbReference type="Pfam" id="PF02782">
    <property type="entry name" value="FGGY_C"/>
    <property type="match status" value="1"/>
</dbReference>
<gene>
    <name evidence="9" type="ORF">BWR60_32855</name>
</gene>
<dbReference type="AlphaFoldDB" id="A0A211Z194"/>
<dbReference type="OrthoDB" id="9805576at2"/>
<evidence type="ECO:0000256" key="2">
    <source>
        <dbReference type="ARBA" id="ARBA00022679"/>
    </source>
</evidence>
<dbReference type="Proteomes" id="UP000196655">
    <property type="component" value="Unassembled WGS sequence"/>
</dbReference>
<dbReference type="Gene3D" id="3.30.420.40">
    <property type="match status" value="2"/>
</dbReference>
<dbReference type="GO" id="GO:0005524">
    <property type="term" value="F:ATP binding"/>
    <property type="evidence" value="ECO:0007669"/>
    <property type="project" value="UniProtKB-KW"/>
</dbReference>
<sequence>MGFVLAIDQGTSSTKALLVDAAGAVVARGSAPLGETHPKPGWVEQDPAAIWDSVRAAVAACLQGRDPKSVAAVGFSTQRESLLMWDRRTGRALSPLISWQDQRTGALCEALRSPDAERLVRERSGLPMDPMFSAAKAKWLLDTLDPDRVRAKSGEICLGTVDAWLLSRFGGEAVTEAGNASRTQLLDVRRAAWDPDLMDLFGVPEAALPRVVSSTGPFPSVRGLDPLPDGVPVAAVLGDSHAALFAHGAFAPGQIKATMGTGSSVMGLIDRAEALDPGLCLTIAWSVDGRPALAAEGNIRSAGSTLRWAAELLGLSTQDLADLAADASSDGVFLVPGFNGLGAPWWDLNAVGLLAGFTLGSGRAAVARAALESIPHQIADVVEAIDRSVGQVRALHVDGGPTRNPVLLQALADLAGCEVLRSDTAELSALGAAHLAGLGAGVWSWDGLAALPRDRHGFAPAMPADRRRAERDGWRRAVRRASGMPPEAAGR</sequence>
<dbReference type="EMBL" id="NHON01000125">
    <property type="protein sequence ID" value="OWJ59032.1"/>
    <property type="molecule type" value="Genomic_DNA"/>
</dbReference>
<evidence type="ECO:0000256" key="5">
    <source>
        <dbReference type="ARBA" id="ARBA00022840"/>
    </source>
</evidence>
<keyword evidence="2" id="KW-0808">Transferase</keyword>
<dbReference type="STRING" id="1122125.GCA_000423185_02426"/>
<feature type="domain" description="Carbohydrate kinase FGGY C-terminal" evidence="8">
    <location>
        <begin position="257"/>
        <end position="438"/>
    </location>
</feature>
<keyword evidence="10" id="KW-1185">Reference proteome</keyword>
<dbReference type="InterPro" id="IPR043129">
    <property type="entry name" value="ATPase_NBD"/>
</dbReference>
<dbReference type="Pfam" id="PF00370">
    <property type="entry name" value="FGGY_N"/>
    <property type="match status" value="1"/>
</dbReference>
<keyword evidence="4 9" id="KW-0418">Kinase</keyword>
<dbReference type="CDD" id="cd07769">
    <property type="entry name" value="ASKHA_NBD_FGGY_GK"/>
    <property type="match status" value="1"/>
</dbReference>
<dbReference type="GO" id="GO:0004370">
    <property type="term" value="F:glycerol kinase activity"/>
    <property type="evidence" value="ECO:0007669"/>
    <property type="project" value="TreeGrafter"/>
</dbReference>
<feature type="region of interest" description="Disordered" evidence="6">
    <location>
        <begin position="469"/>
        <end position="491"/>
    </location>
</feature>